<feature type="domain" description="Cullin family profile" evidence="2">
    <location>
        <begin position="383"/>
        <end position="599"/>
    </location>
</feature>
<accession>A0A0C2IJM3</accession>
<name>A0A0C2IJM3_THEKT</name>
<gene>
    <name evidence="3" type="ORF">RF11_05428</name>
</gene>
<proteinExistence type="inferred from homology"/>
<dbReference type="SMART" id="SM00182">
    <property type="entry name" value="CULLIN"/>
    <property type="match status" value="1"/>
</dbReference>
<dbReference type="PROSITE" id="PS50069">
    <property type="entry name" value="CULLIN_2"/>
    <property type="match status" value="1"/>
</dbReference>
<dbReference type="PANTHER" id="PTHR11932">
    <property type="entry name" value="CULLIN"/>
    <property type="match status" value="1"/>
</dbReference>
<dbReference type="OrthoDB" id="27073at2759"/>
<dbReference type="EMBL" id="JWZT01003754">
    <property type="protein sequence ID" value="KII65599.1"/>
    <property type="molecule type" value="Genomic_DNA"/>
</dbReference>
<dbReference type="SUPFAM" id="SSF75632">
    <property type="entry name" value="Cullin homology domain"/>
    <property type="match status" value="1"/>
</dbReference>
<dbReference type="InterPro" id="IPR036317">
    <property type="entry name" value="Cullin_homology_sf"/>
</dbReference>
<dbReference type="SUPFAM" id="SSF74788">
    <property type="entry name" value="Cullin repeat-like"/>
    <property type="match status" value="1"/>
</dbReference>
<dbReference type="Pfam" id="PF26557">
    <property type="entry name" value="Cullin_AB"/>
    <property type="match status" value="1"/>
</dbReference>
<comment type="caution">
    <text evidence="3">The sequence shown here is derived from an EMBL/GenBank/DDBJ whole genome shotgun (WGS) entry which is preliminary data.</text>
</comment>
<dbReference type="InterPro" id="IPR059120">
    <property type="entry name" value="Cullin-like_AB"/>
</dbReference>
<dbReference type="Proteomes" id="UP000031668">
    <property type="component" value="Unassembled WGS sequence"/>
</dbReference>
<organism evidence="3 4">
    <name type="scientific">Thelohanellus kitauei</name>
    <name type="common">Myxosporean</name>
    <dbReference type="NCBI Taxonomy" id="669202"/>
    <lineage>
        <taxon>Eukaryota</taxon>
        <taxon>Metazoa</taxon>
        <taxon>Cnidaria</taxon>
        <taxon>Myxozoa</taxon>
        <taxon>Myxosporea</taxon>
        <taxon>Bivalvulida</taxon>
        <taxon>Platysporina</taxon>
        <taxon>Myxobolidae</taxon>
        <taxon>Thelohanellus</taxon>
    </lineage>
</organism>
<comment type="similarity">
    <text evidence="1">Belongs to the cullin family.</text>
</comment>
<evidence type="ECO:0000256" key="1">
    <source>
        <dbReference type="PROSITE-ProRule" id="PRU00330"/>
    </source>
</evidence>
<dbReference type="InterPro" id="IPR045093">
    <property type="entry name" value="Cullin"/>
</dbReference>
<evidence type="ECO:0000313" key="3">
    <source>
        <dbReference type="EMBL" id="KII65599.1"/>
    </source>
</evidence>
<protein>
    <submittedName>
        <fullName evidence="3">Cullin-3B</fullName>
    </submittedName>
</protein>
<dbReference type="Gene3D" id="3.30.230.130">
    <property type="entry name" value="Cullin, Chain C, Domain 2"/>
    <property type="match status" value="1"/>
</dbReference>
<dbReference type="GO" id="GO:0031625">
    <property type="term" value="F:ubiquitin protein ligase binding"/>
    <property type="evidence" value="ECO:0007669"/>
    <property type="project" value="InterPro"/>
</dbReference>
<dbReference type="AlphaFoldDB" id="A0A0C2IJM3"/>
<dbReference type="InterPro" id="IPR016158">
    <property type="entry name" value="Cullin_homology"/>
</dbReference>
<dbReference type="Gene3D" id="1.20.1310.10">
    <property type="entry name" value="Cullin Repeats"/>
    <property type="match status" value="3"/>
</dbReference>
<reference evidence="3 4" key="1">
    <citation type="journal article" date="2014" name="Genome Biol. Evol.">
        <title>The genome of the myxosporean Thelohanellus kitauei shows adaptations to nutrient acquisition within its fish host.</title>
        <authorList>
            <person name="Yang Y."/>
            <person name="Xiong J."/>
            <person name="Zhou Z."/>
            <person name="Huo F."/>
            <person name="Miao W."/>
            <person name="Ran C."/>
            <person name="Liu Y."/>
            <person name="Zhang J."/>
            <person name="Feng J."/>
            <person name="Wang M."/>
            <person name="Wang M."/>
            <person name="Wang L."/>
            <person name="Yao B."/>
        </authorList>
    </citation>
    <scope>NUCLEOTIDE SEQUENCE [LARGE SCALE GENOMIC DNA]</scope>
    <source>
        <strain evidence="3">Wuqing</strain>
    </source>
</reference>
<dbReference type="GO" id="GO:0006511">
    <property type="term" value="P:ubiquitin-dependent protein catabolic process"/>
    <property type="evidence" value="ECO:0007669"/>
    <property type="project" value="InterPro"/>
</dbReference>
<evidence type="ECO:0000259" key="2">
    <source>
        <dbReference type="PROSITE" id="PS50069"/>
    </source>
</evidence>
<dbReference type="InterPro" id="IPR016159">
    <property type="entry name" value="Cullin_repeat-like_dom_sf"/>
</dbReference>
<keyword evidence="4" id="KW-1185">Reference proteome</keyword>
<dbReference type="OMA" id="HLISHPC"/>
<sequence length="599" mass="70955">MSDMNPDLQNNESMINIGNITRKLMSQTVSMSEAMDQYQYHLVNIDTFITTVCIMRSKPGRIRSQVRVGSLESLFKHFHKNIFDQLCYILDEYLVTTIRNISRSPSFIDGYVEEFKKFECAQKRISFAYKYLDNFWRMQTDPEVYVCRVKQLFLIKWGQTVVHKFKLKTDDINTLTTFMTHLDSLIDKPFYDEMIKIPKPDSIYWTEFVDKLCSRTHYFYEDYGLKHVDLNTASYLTLIQNHMNRNKRMLESLKPKLANRIVKIINHQCITRLKAEILKGFEEVLKHERLNEIKIFYLFFKNTESIILEMLPIYQRESKNKITGILYKETEPQRFVSICKDMFKKYDYITHFCFNFDLRFDLIKNSVFTDVLNNGIGENSLEKISIKMVKVLDQITRNSDFIDSEQIRKIKNIIRMLTYLPEHTIFGNVYIRYMSTRFTDNVFNSKTETKLLNWFYKILDSHFVSQIKVILQDYDNCQKLNNEFLTRSDVSRCKMIPYYTILSANSVPKSSNNEIVIPSDINPIFKSFQNYYTSKYKTRKIVNHHTLSHVELDITSKQGVTKLHCNGCQAIVILLFRGKSRLSYKTISESTKLTKVKIC</sequence>
<evidence type="ECO:0000313" key="4">
    <source>
        <dbReference type="Proteomes" id="UP000031668"/>
    </source>
</evidence>